<keyword evidence="2" id="KW-1185">Reference proteome</keyword>
<dbReference type="PaxDb" id="243275-TDE_0943"/>
<accession>Q73P56</accession>
<dbReference type="AlphaFoldDB" id="Q73P56"/>
<organism evidence="1 2">
    <name type="scientific">Treponema denticola (strain ATCC 35405 / DSM 14222 / CIP 103919 / JCM 8153 / KCTC 15104)</name>
    <dbReference type="NCBI Taxonomy" id="243275"/>
    <lineage>
        <taxon>Bacteria</taxon>
        <taxon>Pseudomonadati</taxon>
        <taxon>Spirochaetota</taxon>
        <taxon>Spirochaetia</taxon>
        <taxon>Spirochaetales</taxon>
        <taxon>Treponemataceae</taxon>
        <taxon>Treponema</taxon>
    </lineage>
</organism>
<proteinExistence type="predicted"/>
<gene>
    <name evidence="1" type="ordered locus">TDE_0943</name>
</gene>
<dbReference type="EMBL" id="AE017226">
    <property type="protein sequence ID" value="AAS11434.1"/>
    <property type="molecule type" value="Genomic_DNA"/>
</dbReference>
<dbReference type="KEGG" id="tde:TDE_0943"/>
<evidence type="ECO:0000313" key="1">
    <source>
        <dbReference type="EMBL" id="AAS11434.1"/>
    </source>
</evidence>
<dbReference type="Proteomes" id="UP000008212">
    <property type="component" value="Chromosome"/>
</dbReference>
<evidence type="ECO:0000313" key="2">
    <source>
        <dbReference type="Proteomes" id="UP000008212"/>
    </source>
</evidence>
<dbReference type="STRING" id="243275.TDE_0943"/>
<name>Q73P56_TREDE</name>
<protein>
    <submittedName>
        <fullName evidence="1">Uncharacterized protein</fullName>
    </submittedName>
</protein>
<sequence>MIWKRIAGSYKHSHKKITKSFEKALDIKYRIRAVVRFYAFFILHRKARKALSFAQLRRGLLRMSLQRLP</sequence>
<reference evidence="1 2" key="1">
    <citation type="journal article" date="2004" name="Proc. Natl. Acad. Sci. U.S.A.">
        <title>Comparison of the genome of the oral pathogen Treponema denticola with other spirochete genomes.</title>
        <authorList>
            <person name="Seshadri R."/>
            <person name="Myers G.S."/>
            <person name="Tettelin H."/>
            <person name="Eisen J.A."/>
            <person name="Heidelberg J.F."/>
            <person name="Dodson R.J."/>
            <person name="Davidsen T.M."/>
            <person name="DeBoy R.T."/>
            <person name="Fouts D.E."/>
            <person name="Haft D.H."/>
            <person name="Selengut J."/>
            <person name="Ren Q."/>
            <person name="Brinkac L.M."/>
            <person name="Madupu R."/>
            <person name="Kolonay J."/>
            <person name="Durkin S.A."/>
            <person name="Daugherty S.C."/>
            <person name="Shetty J."/>
            <person name="Shvartsbeyn A."/>
            <person name="Gebregeorgis E."/>
            <person name="Geer K."/>
            <person name="Tsegaye G."/>
            <person name="Malek J."/>
            <person name="Ayodeji B."/>
            <person name="Shatsman S."/>
            <person name="McLeod M.P."/>
            <person name="Smajs D."/>
            <person name="Howell J.K."/>
            <person name="Pal S."/>
            <person name="Amin A."/>
            <person name="Vashisth P."/>
            <person name="McNeill T.Z."/>
            <person name="Xiang Q."/>
            <person name="Sodergren E."/>
            <person name="Baca E."/>
            <person name="Weinstock G.M."/>
            <person name="Norris S.J."/>
            <person name="Fraser C.M."/>
            <person name="Paulsen I.T."/>
        </authorList>
    </citation>
    <scope>NUCLEOTIDE SEQUENCE [LARGE SCALE GENOMIC DNA]</scope>
    <source>
        <strain evidence="2">ATCC 35405 / DSM 14222 / CIP 103919 / JCM 8153 / KCTC 15104</strain>
    </source>
</reference>
<dbReference type="HOGENOM" id="CLU_2774744_0_0_12"/>